<feature type="domain" description="Mur ligase C-terminal" evidence="16">
    <location>
        <begin position="311"/>
        <end position="440"/>
    </location>
</feature>
<dbReference type="Gene3D" id="3.40.50.720">
    <property type="entry name" value="NAD(P)-binding Rossmann-like Domain"/>
    <property type="match status" value="1"/>
</dbReference>
<name>A0A849SNV5_UNCEI</name>
<evidence type="ECO:0000313" key="18">
    <source>
        <dbReference type="EMBL" id="NOT35483.1"/>
    </source>
</evidence>
<comment type="caution">
    <text evidence="18">The sequence shown here is derived from an EMBL/GenBank/DDBJ whole genome shotgun (WGS) entry which is preliminary data.</text>
</comment>
<evidence type="ECO:0000256" key="5">
    <source>
        <dbReference type="ARBA" id="ARBA00022598"/>
    </source>
</evidence>
<sequence length="469" mass="50053">MYGRTHRIHLIGIGGSGMCGIAEVLLTMGYQVSGSDMKASDVTDRLVSLGGRVFVGHAASNMEGADVVVFSTAVPADNPELVEARRLGVPVIGRAEMLAELMRMKYGIAVGGAHGKTTTTSMVAAVLARGGLDPTIVVGGRLRALGTHARLGHGQFLVAEADESDGSFLRLSPALTVITNIDREHLDHYGSLEEVRQAFVYFANRVPFYGVTVLCIDDPEVREILPRVTKRVLRYGLGPDAELRATDIELLPHGSRFTVASNGRVLGVIEMQVPGQHNVLNALAAIGVGLEIEIGFAHIAEGLADFHGVARRFETRGEQAGVRVVDDYAHHPTEIAATLAAARGLGGRRLVLFQPHRFSRTQALAREFGGVWKDADHVWVLDVYAAGEKPLAGVSGRTVVESAEAQGAKQVRFAPDAAAAVREIELEARAGDVVLTLGAGDVWKLADEILKGLSRRQEAPSGEPIRRGG</sequence>
<dbReference type="Pfam" id="PF02875">
    <property type="entry name" value="Mur_ligase_C"/>
    <property type="match status" value="1"/>
</dbReference>
<dbReference type="GO" id="GO:0051301">
    <property type="term" value="P:cell division"/>
    <property type="evidence" value="ECO:0007669"/>
    <property type="project" value="UniProtKB-KW"/>
</dbReference>
<dbReference type="GO" id="GO:0005524">
    <property type="term" value="F:ATP binding"/>
    <property type="evidence" value="ECO:0007669"/>
    <property type="project" value="UniProtKB-UniRule"/>
</dbReference>
<dbReference type="PANTHER" id="PTHR43445:SF3">
    <property type="entry name" value="UDP-N-ACETYLMURAMATE--L-ALANINE LIGASE"/>
    <property type="match status" value="1"/>
</dbReference>
<comment type="similarity">
    <text evidence="14">Belongs to the MurCDEF family.</text>
</comment>
<dbReference type="Proteomes" id="UP000580839">
    <property type="component" value="Unassembled WGS sequence"/>
</dbReference>
<evidence type="ECO:0000259" key="15">
    <source>
        <dbReference type="Pfam" id="PF01225"/>
    </source>
</evidence>
<dbReference type="GO" id="GO:0071555">
    <property type="term" value="P:cell wall organization"/>
    <property type="evidence" value="ECO:0007669"/>
    <property type="project" value="UniProtKB-KW"/>
</dbReference>
<organism evidence="18 19">
    <name type="scientific">Eiseniibacteriota bacterium</name>
    <dbReference type="NCBI Taxonomy" id="2212470"/>
    <lineage>
        <taxon>Bacteria</taxon>
        <taxon>Candidatus Eiseniibacteriota</taxon>
    </lineage>
</organism>
<keyword evidence="9 14" id="KW-0133">Cell shape</keyword>
<proteinExistence type="inferred from homology"/>
<keyword evidence="7 14" id="KW-0547">Nucleotide-binding</keyword>
<comment type="subcellular location">
    <subcellularLocation>
        <location evidence="1 14">Cytoplasm</location>
    </subcellularLocation>
</comment>
<evidence type="ECO:0000256" key="12">
    <source>
        <dbReference type="ARBA" id="ARBA00023316"/>
    </source>
</evidence>
<evidence type="ECO:0000256" key="4">
    <source>
        <dbReference type="ARBA" id="ARBA00022490"/>
    </source>
</evidence>
<evidence type="ECO:0000256" key="11">
    <source>
        <dbReference type="ARBA" id="ARBA00023306"/>
    </source>
</evidence>
<dbReference type="NCBIfam" id="TIGR01082">
    <property type="entry name" value="murC"/>
    <property type="match status" value="1"/>
</dbReference>
<dbReference type="Gene3D" id="3.90.190.20">
    <property type="entry name" value="Mur ligase, C-terminal domain"/>
    <property type="match status" value="1"/>
</dbReference>
<dbReference type="InterPro" id="IPR050061">
    <property type="entry name" value="MurCDEF_pg_biosynth"/>
</dbReference>
<accession>A0A849SNV5</accession>
<keyword evidence="11 14" id="KW-0131">Cell cycle</keyword>
<keyword evidence="6 14" id="KW-0132">Cell division</keyword>
<dbReference type="SUPFAM" id="SSF53244">
    <property type="entry name" value="MurD-like peptide ligases, peptide-binding domain"/>
    <property type="match status" value="1"/>
</dbReference>
<dbReference type="InterPro" id="IPR036615">
    <property type="entry name" value="Mur_ligase_C_dom_sf"/>
</dbReference>
<dbReference type="InterPro" id="IPR004101">
    <property type="entry name" value="Mur_ligase_C"/>
</dbReference>
<evidence type="ECO:0000256" key="3">
    <source>
        <dbReference type="ARBA" id="ARBA00012211"/>
    </source>
</evidence>
<keyword evidence="10 14" id="KW-0573">Peptidoglycan synthesis</keyword>
<evidence type="ECO:0000256" key="14">
    <source>
        <dbReference type="HAMAP-Rule" id="MF_00046"/>
    </source>
</evidence>
<dbReference type="InterPro" id="IPR036565">
    <property type="entry name" value="Mur-like_cat_sf"/>
</dbReference>
<dbReference type="SUPFAM" id="SSF51984">
    <property type="entry name" value="MurCD N-terminal domain"/>
    <property type="match status" value="1"/>
</dbReference>
<evidence type="ECO:0000256" key="13">
    <source>
        <dbReference type="ARBA" id="ARBA00047833"/>
    </source>
</evidence>
<comment type="function">
    <text evidence="14">Cell wall formation.</text>
</comment>
<evidence type="ECO:0000313" key="19">
    <source>
        <dbReference type="Proteomes" id="UP000580839"/>
    </source>
</evidence>
<dbReference type="GO" id="GO:0008360">
    <property type="term" value="P:regulation of cell shape"/>
    <property type="evidence" value="ECO:0007669"/>
    <property type="project" value="UniProtKB-KW"/>
</dbReference>
<dbReference type="GO" id="GO:0008763">
    <property type="term" value="F:UDP-N-acetylmuramate-L-alanine ligase activity"/>
    <property type="evidence" value="ECO:0007669"/>
    <property type="project" value="UniProtKB-UniRule"/>
</dbReference>
<feature type="domain" description="Mur ligase central" evidence="17">
    <location>
        <begin position="110"/>
        <end position="288"/>
    </location>
</feature>
<dbReference type="HAMAP" id="MF_00046">
    <property type="entry name" value="MurC"/>
    <property type="match status" value="1"/>
</dbReference>
<dbReference type="EMBL" id="JABFRW010000198">
    <property type="protein sequence ID" value="NOT35483.1"/>
    <property type="molecule type" value="Genomic_DNA"/>
</dbReference>
<dbReference type="GO" id="GO:0005737">
    <property type="term" value="C:cytoplasm"/>
    <property type="evidence" value="ECO:0007669"/>
    <property type="project" value="UniProtKB-SubCell"/>
</dbReference>
<feature type="domain" description="Mur ligase N-terminal catalytic" evidence="15">
    <location>
        <begin position="7"/>
        <end position="106"/>
    </location>
</feature>
<dbReference type="SUPFAM" id="SSF53623">
    <property type="entry name" value="MurD-like peptide ligases, catalytic domain"/>
    <property type="match status" value="1"/>
</dbReference>
<dbReference type="InterPro" id="IPR013221">
    <property type="entry name" value="Mur_ligase_cen"/>
</dbReference>
<dbReference type="InterPro" id="IPR000713">
    <property type="entry name" value="Mur_ligase_N"/>
</dbReference>
<dbReference type="Pfam" id="PF01225">
    <property type="entry name" value="Mur_ligase"/>
    <property type="match status" value="1"/>
</dbReference>
<reference evidence="18 19" key="1">
    <citation type="submission" date="2020-04" db="EMBL/GenBank/DDBJ databases">
        <title>Metagenomic profiling of ammonia- and methane-oxidizing microorganisms in a Dutch drinking water treatment plant.</title>
        <authorList>
            <person name="Poghosyan L."/>
            <person name="Leucker S."/>
        </authorList>
    </citation>
    <scope>NUCLEOTIDE SEQUENCE [LARGE SCALE GENOMIC DNA]</scope>
    <source>
        <strain evidence="18">S-RSF-IL-03</strain>
    </source>
</reference>
<protein>
    <recommendedName>
        <fullName evidence="3 14">UDP-N-acetylmuramate--L-alanine ligase</fullName>
        <ecNumber evidence="3 14">6.3.2.8</ecNumber>
    </recommendedName>
    <alternativeName>
        <fullName evidence="14">UDP-N-acetylmuramoyl-L-alanine synthetase</fullName>
    </alternativeName>
</protein>
<comment type="catalytic activity">
    <reaction evidence="13 14">
        <text>UDP-N-acetyl-alpha-D-muramate + L-alanine + ATP = UDP-N-acetyl-alpha-D-muramoyl-L-alanine + ADP + phosphate + H(+)</text>
        <dbReference type="Rhea" id="RHEA:23372"/>
        <dbReference type="ChEBI" id="CHEBI:15378"/>
        <dbReference type="ChEBI" id="CHEBI:30616"/>
        <dbReference type="ChEBI" id="CHEBI:43474"/>
        <dbReference type="ChEBI" id="CHEBI:57972"/>
        <dbReference type="ChEBI" id="CHEBI:70757"/>
        <dbReference type="ChEBI" id="CHEBI:83898"/>
        <dbReference type="ChEBI" id="CHEBI:456216"/>
        <dbReference type="EC" id="6.3.2.8"/>
    </reaction>
</comment>
<gene>
    <name evidence="14" type="primary">murC</name>
    <name evidence="18" type="ORF">HOP12_15160</name>
</gene>
<evidence type="ECO:0000256" key="8">
    <source>
        <dbReference type="ARBA" id="ARBA00022840"/>
    </source>
</evidence>
<dbReference type="GO" id="GO:0009252">
    <property type="term" value="P:peptidoglycan biosynthetic process"/>
    <property type="evidence" value="ECO:0007669"/>
    <property type="project" value="UniProtKB-UniRule"/>
</dbReference>
<evidence type="ECO:0000256" key="7">
    <source>
        <dbReference type="ARBA" id="ARBA00022741"/>
    </source>
</evidence>
<dbReference type="AlphaFoldDB" id="A0A849SNV5"/>
<dbReference type="Pfam" id="PF08245">
    <property type="entry name" value="Mur_ligase_M"/>
    <property type="match status" value="1"/>
</dbReference>
<evidence type="ECO:0000256" key="1">
    <source>
        <dbReference type="ARBA" id="ARBA00004496"/>
    </source>
</evidence>
<dbReference type="EC" id="6.3.2.8" evidence="3 14"/>
<keyword evidence="4 14" id="KW-0963">Cytoplasm</keyword>
<dbReference type="PANTHER" id="PTHR43445">
    <property type="entry name" value="UDP-N-ACETYLMURAMATE--L-ALANINE LIGASE-RELATED"/>
    <property type="match status" value="1"/>
</dbReference>
<comment type="pathway">
    <text evidence="2 14">Cell wall biogenesis; peptidoglycan biosynthesis.</text>
</comment>
<evidence type="ECO:0000256" key="6">
    <source>
        <dbReference type="ARBA" id="ARBA00022618"/>
    </source>
</evidence>
<dbReference type="Gene3D" id="3.40.1190.10">
    <property type="entry name" value="Mur-like, catalytic domain"/>
    <property type="match status" value="1"/>
</dbReference>
<dbReference type="UniPathway" id="UPA00219"/>
<keyword evidence="12 14" id="KW-0961">Cell wall biogenesis/degradation</keyword>
<evidence type="ECO:0000259" key="16">
    <source>
        <dbReference type="Pfam" id="PF02875"/>
    </source>
</evidence>
<keyword evidence="8 14" id="KW-0067">ATP-binding</keyword>
<evidence type="ECO:0000256" key="2">
    <source>
        <dbReference type="ARBA" id="ARBA00004752"/>
    </source>
</evidence>
<feature type="binding site" evidence="14">
    <location>
        <begin position="112"/>
        <end position="118"/>
    </location>
    <ligand>
        <name>ATP</name>
        <dbReference type="ChEBI" id="CHEBI:30616"/>
    </ligand>
</feature>
<dbReference type="InterPro" id="IPR005758">
    <property type="entry name" value="UDP-N-AcMur_Ala_ligase_MurC"/>
</dbReference>
<evidence type="ECO:0000259" key="17">
    <source>
        <dbReference type="Pfam" id="PF08245"/>
    </source>
</evidence>
<evidence type="ECO:0000256" key="10">
    <source>
        <dbReference type="ARBA" id="ARBA00022984"/>
    </source>
</evidence>
<keyword evidence="5 14" id="KW-0436">Ligase</keyword>
<evidence type="ECO:0000256" key="9">
    <source>
        <dbReference type="ARBA" id="ARBA00022960"/>
    </source>
</evidence>